<comment type="caution">
    <text evidence="1">The sequence shown here is derived from an EMBL/GenBank/DDBJ whole genome shotgun (WGS) entry which is preliminary data.</text>
</comment>
<dbReference type="PANTHER" id="PTHR33116:SF66">
    <property type="entry name" value="REVERSE TRANSCRIPTASE ZINC-BINDING DOMAIN-CONTAINING PROTEIN"/>
    <property type="match status" value="1"/>
</dbReference>
<organism evidence="1 2">
    <name type="scientific">Solanum commersonii</name>
    <name type="common">Commerson's wild potato</name>
    <name type="synonym">Commerson's nightshade</name>
    <dbReference type="NCBI Taxonomy" id="4109"/>
    <lineage>
        <taxon>Eukaryota</taxon>
        <taxon>Viridiplantae</taxon>
        <taxon>Streptophyta</taxon>
        <taxon>Embryophyta</taxon>
        <taxon>Tracheophyta</taxon>
        <taxon>Spermatophyta</taxon>
        <taxon>Magnoliopsida</taxon>
        <taxon>eudicotyledons</taxon>
        <taxon>Gunneridae</taxon>
        <taxon>Pentapetalae</taxon>
        <taxon>asterids</taxon>
        <taxon>lamiids</taxon>
        <taxon>Solanales</taxon>
        <taxon>Solanaceae</taxon>
        <taxon>Solanoideae</taxon>
        <taxon>Solaneae</taxon>
        <taxon>Solanum</taxon>
    </lineage>
</organism>
<accession>A0A9J5WZY8</accession>
<dbReference type="EMBL" id="JACXVP010000010">
    <property type="protein sequence ID" value="KAG5580967.1"/>
    <property type="molecule type" value="Genomic_DNA"/>
</dbReference>
<gene>
    <name evidence="1" type="ORF">H5410_051594</name>
</gene>
<name>A0A9J5WZY8_SOLCO</name>
<dbReference type="AlphaFoldDB" id="A0A9J5WZY8"/>
<protein>
    <submittedName>
        <fullName evidence="1">Uncharacterized protein</fullName>
    </submittedName>
</protein>
<proteinExistence type="predicted"/>
<reference evidence="1 2" key="1">
    <citation type="submission" date="2020-09" db="EMBL/GenBank/DDBJ databases">
        <title>De no assembly of potato wild relative species, Solanum commersonii.</title>
        <authorList>
            <person name="Cho K."/>
        </authorList>
    </citation>
    <scope>NUCLEOTIDE SEQUENCE [LARGE SCALE GENOMIC DNA]</scope>
    <source>
        <strain evidence="1">LZ3.2</strain>
        <tissue evidence="1">Leaf</tissue>
    </source>
</reference>
<evidence type="ECO:0000313" key="1">
    <source>
        <dbReference type="EMBL" id="KAG5580967.1"/>
    </source>
</evidence>
<evidence type="ECO:0000313" key="2">
    <source>
        <dbReference type="Proteomes" id="UP000824120"/>
    </source>
</evidence>
<dbReference type="PANTHER" id="PTHR33116">
    <property type="entry name" value="REVERSE TRANSCRIPTASE ZINC-BINDING DOMAIN-CONTAINING PROTEIN-RELATED-RELATED"/>
    <property type="match status" value="1"/>
</dbReference>
<dbReference type="OrthoDB" id="1303352at2759"/>
<keyword evidence="2" id="KW-1185">Reference proteome</keyword>
<sequence>MYRVQYWTSRFFSYAGRAQLIKRGLVLHSGVHHPKKGCQIYIKTLYKTCLWTGGEDTWNKAAISKFMWILTPQASWTVRKILQAHKDLETIGLIEEYVKQIDKFSIKQLYKALRGNYRKNRLLTRDKLVAWGCVEDVHCILCETMDENHNHLFFRYMFLFPVLSWQNIHREARGWEEETILVNTYYKGKQSRAVVYRMTMIVRVCLILPERNQQIFQKTIRTPSMLAKQVVQEVHVQCLWLQR</sequence>
<dbReference type="Proteomes" id="UP000824120">
    <property type="component" value="Chromosome 10"/>
</dbReference>